<dbReference type="PANTHER" id="PTHR14226">
    <property type="entry name" value="NEUROPATHY TARGET ESTERASE/SWISS CHEESE D.MELANOGASTER"/>
    <property type="match status" value="1"/>
</dbReference>
<protein>
    <submittedName>
        <fullName evidence="6">Patatin</fullName>
    </submittedName>
</protein>
<dbReference type="STRING" id="861299.J421_4292"/>
<dbReference type="GO" id="GO:0016787">
    <property type="term" value="F:hydrolase activity"/>
    <property type="evidence" value="ECO:0007669"/>
    <property type="project" value="UniProtKB-UniRule"/>
</dbReference>
<organism evidence="6 7">
    <name type="scientific">Gemmatirosa kalamazoonensis</name>
    <dbReference type="NCBI Taxonomy" id="861299"/>
    <lineage>
        <taxon>Bacteria</taxon>
        <taxon>Pseudomonadati</taxon>
        <taxon>Gemmatimonadota</taxon>
        <taxon>Gemmatimonadia</taxon>
        <taxon>Gemmatimonadales</taxon>
        <taxon>Gemmatimonadaceae</taxon>
        <taxon>Gemmatirosa</taxon>
    </lineage>
</organism>
<evidence type="ECO:0000256" key="4">
    <source>
        <dbReference type="PROSITE-ProRule" id="PRU01161"/>
    </source>
</evidence>
<keyword evidence="3 4" id="KW-0443">Lipid metabolism</keyword>
<dbReference type="PANTHER" id="PTHR14226:SF57">
    <property type="entry name" value="BLR7027 PROTEIN"/>
    <property type="match status" value="1"/>
</dbReference>
<dbReference type="Pfam" id="PF01734">
    <property type="entry name" value="Patatin"/>
    <property type="match status" value="1"/>
</dbReference>
<dbReference type="PATRIC" id="fig|861299.3.peg.4351"/>
<dbReference type="GO" id="GO:0016042">
    <property type="term" value="P:lipid catabolic process"/>
    <property type="evidence" value="ECO:0007669"/>
    <property type="project" value="UniProtKB-UniRule"/>
</dbReference>
<gene>
    <name evidence="6" type="ORF">J421_4292</name>
</gene>
<evidence type="ECO:0000256" key="1">
    <source>
        <dbReference type="ARBA" id="ARBA00022801"/>
    </source>
</evidence>
<feature type="domain" description="PNPLA" evidence="5">
    <location>
        <begin position="10"/>
        <end position="230"/>
    </location>
</feature>
<accession>W0RL74</accession>
<evidence type="ECO:0000313" key="7">
    <source>
        <dbReference type="Proteomes" id="UP000019151"/>
    </source>
</evidence>
<feature type="active site" description="Nucleophile" evidence="4">
    <location>
        <position position="48"/>
    </location>
</feature>
<dbReference type="SUPFAM" id="SSF52151">
    <property type="entry name" value="FabD/lysophospholipase-like"/>
    <property type="match status" value="1"/>
</dbReference>
<dbReference type="InterPro" id="IPR002641">
    <property type="entry name" value="PNPLA_dom"/>
</dbReference>
<feature type="short sequence motif" description="GXSXG" evidence="4">
    <location>
        <begin position="46"/>
        <end position="50"/>
    </location>
</feature>
<dbReference type="KEGG" id="gba:J421_4292"/>
<dbReference type="eggNOG" id="COG1752">
    <property type="taxonomic scope" value="Bacteria"/>
</dbReference>
<dbReference type="InterPro" id="IPR016035">
    <property type="entry name" value="Acyl_Trfase/lysoPLipase"/>
</dbReference>
<keyword evidence="1 4" id="KW-0378">Hydrolase</keyword>
<sequence>MTSGNGVGLALAGGVVEGGFYEVGVLCALAEAVDGLDLTRLDVYVGVSAGALVASMLANGVDARTLAAAIVGRSGDPTLDVHPDAFLTPAWGELADRLLRLPGIAARAARRVLAAPRDALGWGLVAELGTAVPTALFDGRGIERFVAAALAHDGRTNRFGDLRTRLRIAAVRLDTAELATFGAPGLDHVPISRAVQASTALPGLFCPVEIDGEHYIDGVARRTLNASLGLEEGATLLLCVNPIVPVRLTSSRDGRRSLADYGLPLVMSQTFRTVIHSRMDTAFRGYARSHPDADLVLIEPEMEENALFFSNIFSFANRRGVCELAYASTRRHLLREFDRLAPVFARHDLTLRRDVLEDPRRALFSAEGTVAPLGLGPSGLLGSAAAV</sequence>
<dbReference type="PROSITE" id="PS51635">
    <property type="entry name" value="PNPLA"/>
    <property type="match status" value="1"/>
</dbReference>
<evidence type="ECO:0000259" key="5">
    <source>
        <dbReference type="PROSITE" id="PS51635"/>
    </source>
</evidence>
<dbReference type="InParanoid" id="W0RL74"/>
<dbReference type="InterPro" id="IPR050301">
    <property type="entry name" value="NTE"/>
</dbReference>
<evidence type="ECO:0000256" key="2">
    <source>
        <dbReference type="ARBA" id="ARBA00022963"/>
    </source>
</evidence>
<keyword evidence="2 4" id="KW-0442">Lipid degradation</keyword>
<dbReference type="Gene3D" id="3.40.1090.10">
    <property type="entry name" value="Cytosolic phospholipase A2 catalytic domain"/>
    <property type="match status" value="2"/>
</dbReference>
<dbReference type="AlphaFoldDB" id="W0RL74"/>
<dbReference type="Proteomes" id="UP000019151">
    <property type="component" value="Chromosome"/>
</dbReference>
<name>W0RL74_9BACT</name>
<dbReference type="RefSeq" id="WP_025413264.1">
    <property type="nucleotide sequence ID" value="NZ_CP007128.1"/>
</dbReference>
<dbReference type="EMBL" id="CP007128">
    <property type="protein sequence ID" value="AHG91829.1"/>
    <property type="molecule type" value="Genomic_DNA"/>
</dbReference>
<evidence type="ECO:0000256" key="3">
    <source>
        <dbReference type="ARBA" id="ARBA00023098"/>
    </source>
</evidence>
<comment type="caution">
    <text evidence="4">Lacks conserved residue(s) required for the propagation of feature annotation.</text>
</comment>
<dbReference type="OrthoDB" id="9770965at2"/>
<reference evidence="6 7" key="1">
    <citation type="journal article" date="2014" name="Genome Announc.">
        <title>Genome Sequence and Methylome of Soil Bacterium Gemmatirosa kalamazoonensis KBS708T, a Member of the Rarely Cultivated Gemmatimonadetes Phylum.</title>
        <authorList>
            <person name="Debruyn J.M."/>
            <person name="Radosevich M."/>
            <person name="Wommack K.E."/>
            <person name="Polson S.W."/>
            <person name="Hauser L.J."/>
            <person name="Fawaz M.N."/>
            <person name="Korlach J."/>
            <person name="Tsai Y.C."/>
        </authorList>
    </citation>
    <scope>NUCLEOTIDE SEQUENCE [LARGE SCALE GENOMIC DNA]</scope>
    <source>
        <strain evidence="6 7">KBS708</strain>
    </source>
</reference>
<feature type="active site" description="Proton acceptor" evidence="4">
    <location>
        <position position="217"/>
    </location>
</feature>
<dbReference type="HOGENOM" id="CLU_055284_2_0_0"/>
<keyword evidence="7" id="KW-1185">Reference proteome</keyword>
<evidence type="ECO:0000313" key="6">
    <source>
        <dbReference type="EMBL" id="AHG91829.1"/>
    </source>
</evidence>
<proteinExistence type="predicted"/>